<organism evidence="1 2">
    <name type="scientific">Pyrobaculum neutrophilum (strain DSM 2338 / JCM 9278 / NBRC 100436 / V24Sta)</name>
    <name type="common">Thermoproteus neutrophilus</name>
    <dbReference type="NCBI Taxonomy" id="444157"/>
    <lineage>
        <taxon>Archaea</taxon>
        <taxon>Thermoproteota</taxon>
        <taxon>Thermoprotei</taxon>
        <taxon>Thermoproteales</taxon>
        <taxon>Thermoproteaceae</taxon>
        <taxon>Pyrobaculum</taxon>
    </lineage>
</organism>
<keyword evidence="2" id="KW-1185">Reference proteome</keyword>
<gene>
    <name evidence="1" type="ordered locus">Tneu_1115</name>
</gene>
<dbReference type="STRING" id="444157.Tneu_1115"/>
<evidence type="ECO:0008006" key="3">
    <source>
        <dbReference type="Google" id="ProtNLM"/>
    </source>
</evidence>
<dbReference type="Proteomes" id="UP000001694">
    <property type="component" value="Chromosome"/>
</dbReference>
<dbReference type="AlphaFoldDB" id="B1YE33"/>
<dbReference type="RefSeq" id="WP_012350465.1">
    <property type="nucleotide sequence ID" value="NC_010525.1"/>
</dbReference>
<protein>
    <recommendedName>
        <fullName evidence="3">ATPase domain-containing protein</fullName>
    </recommendedName>
</protein>
<sequence length="432" mass="48746">MEICRSVLRLGEGEHILETREGMAAYVSPGVNLVFVTGYYGYGKTYGVGYYVICQALARGEPFLYVNVRDLGHVISKLAVDVEAGGAQGLEDLLLILAQVARGDLLKRLADDRVVITNVDLENIASAVIANAGDPVRHFVREFAKVSARKSAYLILDEVESGIRDVKSFIERVCTTVRNEIYDAGYRNIKLILLLQEAVLVAHGAEPRCSTIRGAEGITRAIKLRGYGSDVYLKYIKDRIGEGGADERELKKIAELVSEFPPRVAFDVLRQYITYGELTYTAFKDFLSAIFKDTKESFLLELPKSGTEYFMVVGEVVNDLRNNKIEASFEEVKSKVYRLWVSCEREKKKEVYMDLRAYTKEERESDADVSIFTNGEDLMIATKSSSPRPVMKFRHFLMAYYPGESHIQGLGEMYNQFRLVFREALRRAACKS</sequence>
<evidence type="ECO:0000313" key="1">
    <source>
        <dbReference type="EMBL" id="ACB40046.1"/>
    </source>
</evidence>
<dbReference type="HOGENOM" id="CLU_634043_0_0_2"/>
<proteinExistence type="predicted"/>
<reference evidence="1" key="1">
    <citation type="submission" date="2008-03" db="EMBL/GenBank/DDBJ databases">
        <title>Complete sequence of Thermoproteus neutrophilus V24Sta.</title>
        <authorList>
            <consortium name="US DOE Joint Genome Institute"/>
            <person name="Copeland A."/>
            <person name="Lucas S."/>
            <person name="Lapidus A."/>
            <person name="Glavina del Rio T."/>
            <person name="Dalin E."/>
            <person name="Tice H."/>
            <person name="Bruce D."/>
            <person name="Goodwin L."/>
            <person name="Pitluck S."/>
            <person name="Sims D."/>
            <person name="Brettin T."/>
            <person name="Detter J.C."/>
            <person name="Han C."/>
            <person name="Kuske C.R."/>
            <person name="Schmutz J."/>
            <person name="Larimer F."/>
            <person name="Land M."/>
            <person name="Hauser L."/>
            <person name="Kyrpides N."/>
            <person name="Mikhailova N."/>
            <person name="Biddle J.F."/>
            <person name="Zhang Z."/>
            <person name="Fitz-Gibbon S.T."/>
            <person name="Lowe T.M."/>
            <person name="Saltikov C."/>
            <person name="House C.H."/>
            <person name="Richardson P."/>
        </authorList>
    </citation>
    <scope>NUCLEOTIDE SEQUENCE [LARGE SCALE GENOMIC DNA]</scope>
    <source>
        <strain evidence="1">V24Sta</strain>
    </source>
</reference>
<dbReference type="KEGG" id="tne:Tneu_1115"/>
<dbReference type="InterPro" id="IPR027417">
    <property type="entry name" value="P-loop_NTPase"/>
</dbReference>
<dbReference type="SUPFAM" id="SSF52540">
    <property type="entry name" value="P-loop containing nucleoside triphosphate hydrolases"/>
    <property type="match status" value="1"/>
</dbReference>
<dbReference type="GeneID" id="6165677"/>
<name>B1YE33_PYRNV</name>
<dbReference type="EMBL" id="CP001014">
    <property type="protein sequence ID" value="ACB40046.1"/>
    <property type="molecule type" value="Genomic_DNA"/>
</dbReference>
<evidence type="ECO:0000313" key="2">
    <source>
        <dbReference type="Proteomes" id="UP000001694"/>
    </source>
</evidence>
<accession>B1YE33</accession>